<protein>
    <recommendedName>
        <fullName evidence="6">Cytochrome c</fullName>
    </recommendedName>
</protein>
<dbReference type="Proteomes" id="UP000501926">
    <property type="component" value="Chromosome"/>
</dbReference>
<dbReference type="OrthoDB" id="273221at2"/>
<reference evidence="4" key="4">
    <citation type="submission" date="2017-10" db="EMBL/GenBank/DDBJ databases">
        <authorList>
            <person name="Frank J."/>
        </authorList>
    </citation>
    <scope>NUCLEOTIDE SEQUENCE [LARGE SCALE GENOMIC DNA]</scope>
</reference>
<dbReference type="RefSeq" id="WP_099324933.1">
    <property type="nucleotide sequence ID" value="NZ_CP049055.1"/>
</dbReference>
<accession>Q1Q047</accession>
<sequence>MRKKGKKRAIMVIVSFIALISVLGVFMGGIVSGKDIEKKHKAEYAPIRSLMFIISSHTSNILDAIMMGDYDSVKKEADIVVEKSESLLRSFFPEGEPVGKWMEGSGISGLDQNNPKMVQAVKEDVEKYILKITSSAKKIAEISTKQNIAETYNSFDLMLRDACFKCHETYRSKWPEWPEWMQIGGG</sequence>
<dbReference type="GO" id="GO:0005506">
    <property type="term" value="F:iron ion binding"/>
    <property type="evidence" value="ECO:0007669"/>
    <property type="project" value="InterPro"/>
</dbReference>
<reference evidence="1" key="2">
    <citation type="submission" date="2006-01" db="EMBL/GenBank/DDBJ databases">
        <authorList>
            <person name="Genoscope"/>
        </authorList>
    </citation>
    <scope>NUCLEOTIDE SEQUENCE</scope>
</reference>
<evidence type="ECO:0000313" key="5">
    <source>
        <dbReference type="Proteomes" id="UP000501926"/>
    </source>
</evidence>
<evidence type="ECO:0000313" key="2">
    <source>
        <dbReference type="EMBL" id="QII09919.1"/>
    </source>
</evidence>
<reference evidence="1" key="1">
    <citation type="journal article" date="2006" name="Nature">
        <title>Deciphering the evolution and metabolism of an anammox bacterium from a community genome.</title>
        <authorList>
            <person name="Strous M."/>
            <person name="Pelletier E."/>
            <person name="Mangenot S."/>
            <person name="Rattei T."/>
            <person name="Lehner A."/>
            <person name="Taylor M.W."/>
            <person name="Horn M."/>
            <person name="Daims H."/>
            <person name="Bartol-Mavel D."/>
            <person name="Wincker P."/>
            <person name="Barbe V."/>
            <person name="Fonknechten N."/>
            <person name="Vallenet D."/>
            <person name="Segurens B."/>
            <person name="Schenowitz-Truong C."/>
            <person name="Medigue C."/>
            <person name="Collingro A."/>
            <person name="Snel B."/>
            <person name="Dutilh B.E."/>
            <person name="OpDenCamp H.J.M."/>
            <person name="vanDerDrift C."/>
            <person name="Cirpus I."/>
            <person name="vanDePas-Schoonen K.T."/>
            <person name="Harhangi H.R."/>
            <person name="vanNiftrik L."/>
            <person name="Schmid M."/>
            <person name="Keltjens J."/>
            <person name="vanDeVossenberg J."/>
            <person name="Kartal B."/>
            <person name="Meier H."/>
            <person name="Frishman D."/>
            <person name="Huynen M.A."/>
            <person name="Mewes H."/>
            <person name="Weissenbach J."/>
            <person name="Jetten M.S.M."/>
            <person name="Wagner M."/>
            <person name="LePaslier D."/>
        </authorList>
    </citation>
    <scope>NUCLEOTIDE SEQUENCE</scope>
</reference>
<evidence type="ECO:0000313" key="1">
    <source>
        <dbReference type="EMBL" id="CAJ72701.1"/>
    </source>
</evidence>
<dbReference type="GO" id="GO:0020037">
    <property type="term" value="F:heme binding"/>
    <property type="evidence" value="ECO:0007669"/>
    <property type="project" value="InterPro"/>
</dbReference>
<dbReference type="GO" id="GO:0022900">
    <property type="term" value="P:electron transport chain"/>
    <property type="evidence" value="ECO:0007669"/>
    <property type="project" value="InterPro"/>
</dbReference>
<dbReference type="EMBL" id="CT573072">
    <property type="protein sequence ID" value="CAJ72701.1"/>
    <property type="molecule type" value="Genomic_DNA"/>
</dbReference>
<evidence type="ECO:0000313" key="4">
    <source>
        <dbReference type="Proteomes" id="UP000221734"/>
    </source>
</evidence>
<reference evidence="2 5" key="5">
    <citation type="submission" date="2020-02" db="EMBL/GenBank/DDBJ databases">
        <title>Newly sequenced genome of strain CSTR1 showed variability in Candidatus Kuenenia stuttgartiensis genomes.</title>
        <authorList>
            <person name="Ding C."/>
            <person name="Adrian L."/>
        </authorList>
    </citation>
    <scope>NUCLEOTIDE SEQUENCE [LARGE SCALE GENOMIC DNA]</scope>
    <source>
        <strain evidence="2 5">CSTR1</strain>
    </source>
</reference>
<dbReference type="InterPro" id="IPR010980">
    <property type="entry name" value="Cyt_c/b562"/>
</dbReference>
<evidence type="ECO:0000313" key="3">
    <source>
        <dbReference type="EMBL" id="SOH04208.1"/>
    </source>
</evidence>
<proteinExistence type="predicted"/>
<dbReference type="Gene3D" id="1.20.120.10">
    <property type="entry name" value="Cytochrome c/b562"/>
    <property type="match status" value="1"/>
</dbReference>
<name>Q1Q047_KUEST</name>
<dbReference type="KEGG" id="kst:KSMBR1_1709"/>
<keyword evidence="4" id="KW-1185">Reference proteome</keyword>
<dbReference type="EMBL" id="LT934425">
    <property type="protein sequence ID" value="SOH04208.1"/>
    <property type="molecule type" value="Genomic_DNA"/>
</dbReference>
<gene>
    <name evidence="2" type="ORF">KsCSTR_05400</name>
    <name evidence="3" type="ORF">KSMBR1_1709</name>
    <name evidence="1" type="ORF">kustd1956</name>
</gene>
<reference evidence="3" key="3">
    <citation type="submission" date="2017-10" db="EMBL/GenBank/DDBJ databases">
        <authorList>
            <person name="Banno H."/>
            <person name="Chua N.-H."/>
        </authorList>
    </citation>
    <scope>NUCLEOTIDE SEQUENCE [LARGE SCALE GENOMIC DNA]</scope>
    <source>
        <strain evidence="3">Kuenenia_mbr1_ru-nijmegen</strain>
    </source>
</reference>
<dbReference type="AlphaFoldDB" id="Q1Q047"/>
<evidence type="ECO:0008006" key="6">
    <source>
        <dbReference type="Google" id="ProtNLM"/>
    </source>
</evidence>
<organism evidence="1">
    <name type="scientific">Kuenenia stuttgartiensis</name>
    <dbReference type="NCBI Taxonomy" id="174633"/>
    <lineage>
        <taxon>Bacteria</taxon>
        <taxon>Pseudomonadati</taxon>
        <taxon>Planctomycetota</taxon>
        <taxon>Candidatus Brocadiia</taxon>
        <taxon>Candidatus Brocadiales</taxon>
        <taxon>Candidatus Brocadiaceae</taxon>
        <taxon>Candidatus Kuenenia</taxon>
    </lineage>
</organism>
<dbReference type="Proteomes" id="UP000221734">
    <property type="component" value="Chromosome Kuenenia_stuttgartiensis_MBR1"/>
</dbReference>
<dbReference type="GO" id="GO:0009055">
    <property type="term" value="F:electron transfer activity"/>
    <property type="evidence" value="ECO:0007669"/>
    <property type="project" value="InterPro"/>
</dbReference>
<dbReference type="SUPFAM" id="SSF47175">
    <property type="entry name" value="Cytochromes"/>
    <property type="match status" value="1"/>
</dbReference>
<dbReference type="EMBL" id="CP049055">
    <property type="protein sequence ID" value="QII09919.1"/>
    <property type="molecule type" value="Genomic_DNA"/>
</dbReference>